<reference evidence="3" key="2">
    <citation type="journal article" date="2015" name="Fish Shellfish Immunol.">
        <title>Early steps in the European eel (Anguilla anguilla)-Vibrio vulnificus interaction in the gills: Role of the RtxA13 toxin.</title>
        <authorList>
            <person name="Callol A."/>
            <person name="Pajuelo D."/>
            <person name="Ebbesson L."/>
            <person name="Teles M."/>
            <person name="MacKenzie S."/>
            <person name="Amaro C."/>
        </authorList>
    </citation>
    <scope>NUCLEOTIDE SEQUENCE</scope>
</reference>
<protein>
    <recommendedName>
        <fullName evidence="4">Secreted protein</fullName>
    </recommendedName>
</protein>
<evidence type="ECO:0000256" key="2">
    <source>
        <dbReference type="SAM" id="SignalP"/>
    </source>
</evidence>
<organism evidence="3">
    <name type="scientific">Anguilla anguilla</name>
    <name type="common">European freshwater eel</name>
    <name type="synonym">Muraena anguilla</name>
    <dbReference type="NCBI Taxonomy" id="7936"/>
    <lineage>
        <taxon>Eukaryota</taxon>
        <taxon>Metazoa</taxon>
        <taxon>Chordata</taxon>
        <taxon>Craniata</taxon>
        <taxon>Vertebrata</taxon>
        <taxon>Euteleostomi</taxon>
        <taxon>Actinopterygii</taxon>
        <taxon>Neopterygii</taxon>
        <taxon>Teleostei</taxon>
        <taxon>Anguilliformes</taxon>
        <taxon>Anguillidae</taxon>
        <taxon>Anguilla</taxon>
    </lineage>
</organism>
<evidence type="ECO:0000313" key="3">
    <source>
        <dbReference type="EMBL" id="JAH95361.1"/>
    </source>
</evidence>
<dbReference type="EMBL" id="GBXM01013216">
    <property type="protein sequence ID" value="JAH95361.1"/>
    <property type="molecule type" value="Transcribed_RNA"/>
</dbReference>
<proteinExistence type="predicted"/>
<reference evidence="3" key="1">
    <citation type="submission" date="2014-11" db="EMBL/GenBank/DDBJ databases">
        <authorList>
            <person name="Amaro Gonzalez C."/>
        </authorList>
    </citation>
    <scope>NUCLEOTIDE SEQUENCE</scope>
</reference>
<keyword evidence="1" id="KW-0812">Transmembrane</keyword>
<feature type="chain" id="PRO_5002435074" description="Secreted protein" evidence="2">
    <location>
        <begin position="20"/>
        <end position="120"/>
    </location>
</feature>
<evidence type="ECO:0008006" key="4">
    <source>
        <dbReference type="Google" id="ProtNLM"/>
    </source>
</evidence>
<keyword evidence="1" id="KW-0472">Membrane</keyword>
<feature type="signal peptide" evidence="2">
    <location>
        <begin position="1"/>
        <end position="19"/>
    </location>
</feature>
<evidence type="ECO:0000256" key="1">
    <source>
        <dbReference type="SAM" id="Phobius"/>
    </source>
</evidence>
<accession>A0A0E9WYU6</accession>
<name>A0A0E9WYU6_ANGAN</name>
<sequence length="120" mass="13714">MTNMRVCMCVCAFVCVCLCLCVCLWRGLGVIKIKLLKPFQKPLIHIFVLLKNIFLVVVAASIRRTHPWPIATVSSNMLFPDWFNPFKERGHKYVIGTFLTEHSNADVTINTAKLSSRTWT</sequence>
<dbReference type="AlphaFoldDB" id="A0A0E9WYU6"/>
<keyword evidence="1" id="KW-1133">Transmembrane helix</keyword>
<feature type="transmembrane region" description="Helical" evidence="1">
    <location>
        <begin position="45"/>
        <end position="62"/>
    </location>
</feature>
<keyword evidence="2" id="KW-0732">Signal</keyword>